<dbReference type="PANTHER" id="PTHR34001">
    <property type="entry name" value="BLL7405 PROTEIN"/>
    <property type="match status" value="1"/>
</dbReference>
<dbReference type="InterPro" id="IPR011250">
    <property type="entry name" value="OMP/PagP_B-barrel"/>
</dbReference>
<name>A0ABU7TYF8_9HYPH</name>
<dbReference type="PANTHER" id="PTHR34001:SF3">
    <property type="entry name" value="BLL7405 PROTEIN"/>
    <property type="match status" value="1"/>
</dbReference>
<dbReference type="EMBL" id="MLCA01000017">
    <property type="protein sequence ID" value="MEE7494730.1"/>
    <property type="molecule type" value="Genomic_DNA"/>
</dbReference>
<proteinExistence type="inferred from homology"/>
<dbReference type="Proteomes" id="UP001355206">
    <property type="component" value="Unassembled WGS sequence"/>
</dbReference>
<dbReference type="Gene3D" id="2.40.160.20">
    <property type="match status" value="1"/>
</dbReference>
<keyword evidence="3" id="KW-1185">Reference proteome</keyword>
<gene>
    <name evidence="2" type="ORF">MOTC310_31700</name>
</gene>
<protein>
    <recommendedName>
        <fullName evidence="4">Porin family protein</fullName>
    </recommendedName>
</protein>
<organism evidence="2 3">
    <name type="scientific">Methylobacterium oryzae</name>
    <dbReference type="NCBI Taxonomy" id="334852"/>
    <lineage>
        <taxon>Bacteria</taxon>
        <taxon>Pseudomonadati</taxon>
        <taxon>Pseudomonadota</taxon>
        <taxon>Alphaproteobacteria</taxon>
        <taxon>Hyphomicrobiales</taxon>
        <taxon>Methylobacteriaceae</taxon>
        <taxon>Methylobacterium</taxon>
    </lineage>
</organism>
<evidence type="ECO:0000313" key="3">
    <source>
        <dbReference type="Proteomes" id="UP001355206"/>
    </source>
</evidence>
<accession>A0ABU7TYF8</accession>
<sequence>MGYNVQFGQGAGIVLGVETDIQYADLNNRRRDGGFYSFGPGAVSSSVVFVDPTGNRGVDWFGTVRGRIGYAFDRVLVYGTGGFAYGGGGSDNQLAYGRDNDTRIGYAVGGGVEYAIPTGSFLNFFNSNAVTVKVEGLYVDLERDSRKSAGSIFAYDTATNTPYVAVGNKRADDTQFAVVRAGLNYKFGSY</sequence>
<reference evidence="2 3" key="1">
    <citation type="journal article" date="2012" name="Genet. Mol. Biol.">
        <title>Analysis of 16S rRNA and mxaF genes revealing insights into Methylobacterium niche-specific plant association.</title>
        <authorList>
            <person name="Dourado M.N."/>
            <person name="Andreote F.D."/>
            <person name="Dini-Andreote F."/>
            <person name="Conti R."/>
            <person name="Araujo J.M."/>
            <person name="Araujo W.L."/>
        </authorList>
    </citation>
    <scope>NUCLEOTIDE SEQUENCE [LARGE SCALE GENOMIC DNA]</scope>
    <source>
        <strain evidence="2 3">TC3-10</strain>
    </source>
</reference>
<evidence type="ECO:0000256" key="1">
    <source>
        <dbReference type="ARBA" id="ARBA00038306"/>
    </source>
</evidence>
<evidence type="ECO:0008006" key="4">
    <source>
        <dbReference type="Google" id="ProtNLM"/>
    </source>
</evidence>
<dbReference type="InterPro" id="IPR051692">
    <property type="entry name" value="OMP-like"/>
</dbReference>
<comment type="similarity">
    <text evidence="1">Belongs to the Omp25/RopB family.</text>
</comment>
<dbReference type="SUPFAM" id="SSF56925">
    <property type="entry name" value="OMPA-like"/>
    <property type="match status" value="1"/>
</dbReference>
<comment type="caution">
    <text evidence="2">The sequence shown here is derived from an EMBL/GenBank/DDBJ whole genome shotgun (WGS) entry which is preliminary data.</text>
</comment>
<evidence type="ECO:0000313" key="2">
    <source>
        <dbReference type="EMBL" id="MEE7494730.1"/>
    </source>
</evidence>